<name>A0ABP1DVW9_9APHY</name>
<evidence type="ECO:0000313" key="3">
    <source>
        <dbReference type="Proteomes" id="UP001497453"/>
    </source>
</evidence>
<dbReference type="EMBL" id="OZ037949">
    <property type="protein sequence ID" value="CAL1711956.1"/>
    <property type="molecule type" value="Genomic_DNA"/>
</dbReference>
<feature type="region of interest" description="Disordered" evidence="1">
    <location>
        <begin position="263"/>
        <end position="283"/>
    </location>
</feature>
<keyword evidence="3" id="KW-1185">Reference proteome</keyword>
<protein>
    <submittedName>
        <fullName evidence="2">Uncharacterized protein</fullName>
    </submittedName>
</protein>
<accession>A0ABP1DVW9</accession>
<proteinExistence type="predicted"/>
<sequence>MSLESAGSLLKEILTNKIISRWPHIYPQGGKIWQGPIVAPPVAEPNFHKDTMLNPAWINKNRYLGLEKHASGQKAMDHIMTGKWSLYSSPAKRSQTIFGTPDSTYSSLPDTDSQSSIFSRSISRSSCTSIDSDMDLETKVEFDHVKELFERGKEMEMGWKTHRTDFSLFQDDYDISSLQPGDMTRTGPYTQKFKHLRTIVQPPMSLDMSSIEQYVEMEKCHHLAYEIVGDDDATEGTQLGRRDHDFDEVVFESEFEEVWIGMEGDSDQAGVDSNDEDQSAQKPYRDMAIRTPAYSEVTTLEYPLEVVMEIRSIMSYSRR</sequence>
<evidence type="ECO:0000256" key="1">
    <source>
        <dbReference type="SAM" id="MobiDB-lite"/>
    </source>
</evidence>
<dbReference type="Proteomes" id="UP001497453">
    <property type="component" value="Chromosome 6"/>
</dbReference>
<evidence type="ECO:0000313" key="2">
    <source>
        <dbReference type="EMBL" id="CAL1711956.1"/>
    </source>
</evidence>
<organism evidence="2 3">
    <name type="scientific">Somion occarium</name>
    <dbReference type="NCBI Taxonomy" id="3059160"/>
    <lineage>
        <taxon>Eukaryota</taxon>
        <taxon>Fungi</taxon>
        <taxon>Dikarya</taxon>
        <taxon>Basidiomycota</taxon>
        <taxon>Agaricomycotina</taxon>
        <taxon>Agaricomycetes</taxon>
        <taxon>Polyporales</taxon>
        <taxon>Cerrenaceae</taxon>
        <taxon>Somion</taxon>
    </lineage>
</organism>
<gene>
    <name evidence="2" type="ORF">GFSPODELE1_LOCUS8584</name>
</gene>
<reference evidence="3" key="1">
    <citation type="submission" date="2024-04" db="EMBL/GenBank/DDBJ databases">
        <authorList>
            <person name="Shaw F."/>
            <person name="Minotto A."/>
        </authorList>
    </citation>
    <scope>NUCLEOTIDE SEQUENCE [LARGE SCALE GENOMIC DNA]</scope>
</reference>